<gene>
    <name evidence="2" type="ORF">SE16_08565</name>
</gene>
<evidence type="ECO:0008006" key="4">
    <source>
        <dbReference type="Google" id="ProtNLM"/>
    </source>
</evidence>
<sequence length="179" mass="19975">MATLISERTLWLIVHGIVLGSAFLLAFSAGLLGLVSYGWDTTWLHKDLHRFLHRLRHGIWITALLSWVIVLTGSGILGPWYYAAPPPGADLTDYPRAYLLSSPELRAWHTFGMEWKVNISWLTPVLTTSVAFIAFAYGRHLTHDRILRRVTIGLFTLAFLLTGIAAMLGVLVAKIAPLK</sequence>
<reference evidence="2 3" key="1">
    <citation type="submission" date="2015-07" db="EMBL/GenBank/DDBJ databases">
        <title>Whole genome sequence of Ardenticatena maritima DSM 23922.</title>
        <authorList>
            <person name="Hemp J."/>
            <person name="Ward L.M."/>
            <person name="Pace L.A."/>
            <person name="Fischer W.W."/>
        </authorList>
    </citation>
    <scope>NUCLEOTIDE SEQUENCE [LARGE SCALE GENOMIC DNA]</scope>
    <source>
        <strain evidence="2 3">110S</strain>
    </source>
</reference>
<feature type="transmembrane region" description="Helical" evidence="1">
    <location>
        <begin position="12"/>
        <end position="37"/>
    </location>
</feature>
<protein>
    <recommendedName>
        <fullName evidence="4">Cytochrome b561 bacterial/Ni-hydrogenase domain-containing protein</fullName>
    </recommendedName>
</protein>
<accession>A0A0P6YDR7</accession>
<organism evidence="2 3">
    <name type="scientific">Ardenticatena maritima</name>
    <dbReference type="NCBI Taxonomy" id="872965"/>
    <lineage>
        <taxon>Bacteria</taxon>
        <taxon>Bacillati</taxon>
        <taxon>Chloroflexota</taxon>
        <taxon>Ardenticatenia</taxon>
        <taxon>Ardenticatenales</taxon>
        <taxon>Ardenticatenaceae</taxon>
        <taxon>Ardenticatena</taxon>
    </lineage>
</organism>
<dbReference type="AlphaFoldDB" id="A0A0P6YDR7"/>
<name>A0A0P6YDR7_9CHLR</name>
<comment type="caution">
    <text evidence="2">The sequence shown here is derived from an EMBL/GenBank/DDBJ whole genome shotgun (WGS) entry which is preliminary data.</text>
</comment>
<evidence type="ECO:0000256" key="1">
    <source>
        <dbReference type="SAM" id="Phobius"/>
    </source>
</evidence>
<evidence type="ECO:0000313" key="3">
    <source>
        <dbReference type="Proteomes" id="UP000050502"/>
    </source>
</evidence>
<dbReference type="Proteomes" id="UP000050502">
    <property type="component" value="Unassembled WGS sequence"/>
</dbReference>
<feature type="transmembrane region" description="Helical" evidence="1">
    <location>
        <begin position="119"/>
        <end position="138"/>
    </location>
</feature>
<keyword evidence="1" id="KW-0472">Membrane</keyword>
<evidence type="ECO:0000313" key="2">
    <source>
        <dbReference type="EMBL" id="KPL87659.1"/>
    </source>
</evidence>
<feature type="transmembrane region" description="Helical" evidence="1">
    <location>
        <begin position="150"/>
        <end position="173"/>
    </location>
</feature>
<proteinExistence type="predicted"/>
<feature type="transmembrane region" description="Helical" evidence="1">
    <location>
        <begin position="58"/>
        <end position="82"/>
    </location>
</feature>
<keyword evidence="1" id="KW-0812">Transmembrane</keyword>
<keyword evidence="1" id="KW-1133">Transmembrane helix</keyword>
<dbReference type="OrthoDB" id="115562at2"/>
<dbReference type="EMBL" id="LGKN01000005">
    <property type="protein sequence ID" value="KPL87659.1"/>
    <property type="molecule type" value="Genomic_DNA"/>
</dbReference>
<dbReference type="RefSeq" id="WP_054492054.1">
    <property type="nucleotide sequence ID" value="NZ_BBZA01000033.1"/>
</dbReference>